<keyword evidence="2" id="KW-1015">Disulfide bond</keyword>
<evidence type="ECO:0000313" key="6">
    <source>
        <dbReference type="Proteomes" id="UP001206128"/>
    </source>
</evidence>
<evidence type="ECO:0000256" key="1">
    <source>
        <dbReference type="PIRSR" id="PIRSR637460-1"/>
    </source>
</evidence>
<feature type="disulfide bond" evidence="2">
    <location>
        <begin position="182"/>
        <end position="229"/>
    </location>
</feature>
<organism evidence="5 6">
    <name type="scientific">Goodfellowiella coeruleoviolacea</name>
    <dbReference type="NCBI Taxonomy" id="334858"/>
    <lineage>
        <taxon>Bacteria</taxon>
        <taxon>Bacillati</taxon>
        <taxon>Actinomycetota</taxon>
        <taxon>Actinomycetes</taxon>
        <taxon>Pseudonocardiales</taxon>
        <taxon>Pseudonocardiaceae</taxon>
        <taxon>Goodfellowiella</taxon>
    </lineage>
</organism>
<feature type="active site" description="Nucleophile" evidence="1">
    <location>
        <position position="42"/>
    </location>
</feature>
<keyword evidence="3" id="KW-0732">Signal</keyword>
<feature type="signal peptide" evidence="3">
    <location>
        <begin position="1"/>
        <end position="24"/>
    </location>
</feature>
<dbReference type="EMBL" id="JAMTCK010000007">
    <property type="protein sequence ID" value="MCP2166447.1"/>
    <property type="molecule type" value="Genomic_DNA"/>
</dbReference>
<dbReference type="InterPro" id="IPR037460">
    <property type="entry name" value="SEST-like"/>
</dbReference>
<dbReference type="InterPro" id="IPR036514">
    <property type="entry name" value="SGNH_hydro_sf"/>
</dbReference>
<feature type="disulfide bond" evidence="2">
    <location>
        <begin position="125"/>
        <end position="133"/>
    </location>
</feature>
<gene>
    <name evidence="5" type="ORF">LX83_003315</name>
</gene>
<comment type="caution">
    <text evidence="5">The sequence shown here is derived from an EMBL/GenBank/DDBJ whole genome shotgun (WGS) entry which is preliminary data.</text>
</comment>
<feature type="active site" evidence="1">
    <location>
        <position position="247"/>
    </location>
</feature>
<dbReference type="Pfam" id="PF13472">
    <property type="entry name" value="Lipase_GDSL_2"/>
    <property type="match status" value="1"/>
</dbReference>
<proteinExistence type="predicted"/>
<protein>
    <submittedName>
        <fullName evidence="5">Lysophospholipase L1</fullName>
    </submittedName>
</protein>
<evidence type="ECO:0000259" key="4">
    <source>
        <dbReference type="Pfam" id="PF13472"/>
    </source>
</evidence>
<dbReference type="GO" id="GO:0019433">
    <property type="term" value="P:triglyceride catabolic process"/>
    <property type="evidence" value="ECO:0007669"/>
    <property type="project" value="TreeGrafter"/>
</dbReference>
<feature type="chain" id="PRO_5042159423" evidence="3">
    <location>
        <begin position="25"/>
        <end position="266"/>
    </location>
</feature>
<dbReference type="PANTHER" id="PTHR37981">
    <property type="entry name" value="LIPASE 2"/>
    <property type="match status" value="1"/>
</dbReference>
<dbReference type="PANTHER" id="PTHR37981:SF1">
    <property type="entry name" value="SGNH HYDROLASE-TYPE ESTERASE DOMAIN-CONTAINING PROTEIN"/>
    <property type="match status" value="1"/>
</dbReference>
<evidence type="ECO:0000256" key="2">
    <source>
        <dbReference type="PIRSR" id="PIRSR637460-2"/>
    </source>
</evidence>
<reference evidence="5" key="1">
    <citation type="submission" date="2022-06" db="EMBL/GenBank/DDBJ databases">
        <title>Genomic Encyclopedia of Archaeal and Bacterial Type Strains, Phase II (KMG-II): from individual species to whole genera.</title>
        <authorList>
            <person name="Goeker M."/>
        </authorList>
    </citation>
    <scope>NUCLEOTIDE SEQUENCE</scope>
    <source>
        <strain evidence="5">DSM 43935</strain>
    </source>
</reference>
<dbReference type="Gene3D" id="3.40.50.1110">
    <property type="entry name" value="SGNH hydrolase"/>
    <property type="match status" value="1"/>
</dbReference>
<dbReference type="Proteomes" id="UP001206128">
    <property type="component" value="Unassembled WGS sequence"/>
</dbReference>
<feature type="domain" description="SGNH hydrolase-type esterase" evidence="4">
    <location>
        <begin position="38"/>
        <end position="254"/>
    </location>
</feature>
<evidence type="ECO:0000256" key="3">
    <source>
        <dbReference type="SAM" id="SignalP"/>
    </source>
</evidence>
<accession>A0AAE3KH43</accession>
<dbReference type="CDD" id="cd01823">
    <property type="entry name" value="SEST_like"/>
    <property type="match status" value="1"/>
</dbReference>
<dbReference type="GO" id="GO:0004806">
    <property type="term" value="F:triacylglycerol lipase activity"/>
    <property type="evidence" value="ECO:0007669"/>
    <property type="project" value="TreeGrafter"/>
</dbReference>
<dbReference type="SUPFAM" id="SSF52266">
    <property type="entry name" value="SGNH hydrolase"/>
    <property type="match status" value="1"/>
</dbReference>
<keyword evidence="6" id="KW-1185">Reference proteome</keyword>
<name>A0AAE3KH43_9PSEU</name>
<dbReference type="InterPro" id="IPR013830">
    <property type="entry name" value="SGNH_hydro"/>
</dbReference>
<feature type="disulfide bond" evidence="2">
    <location>
        <begin position="59"/>
        <end position="84"/>
    </location>
</feature>
<sequence>MSLRSATRALIGAVAAVTMGVAFAGAAQATPPPYHYAALGDSYSAGVGTGSYDPDSGACKRSDLAHPALWANSRVVESFTFAACSGATTQDVLDTQIAQLPAYADLVTISIGGNDAGFSRVVGACLLGTDQDCVGAVESSKQFVRTELPARLDETYQAISDAAPAARVFVPGYPRLFELNACEGGLSLAKRTVLNEAADLLDEVIADRVAAAGFTFVDVRAAFAGHGVCSADPWINALVQPQDDAFHPTAAGQRNGYFAPLSLAMY</sequence>
<dbReference type="AlphaFoldDB" id="A0AAE3KH43"/>
<evidence type="ECO:0000313" key="5">
    <source>
        <dbReference type="EMBL" id="MCP2166447.1"/>
    </source>
</evidence>